<feature type="domain" description="AMP-dependent synthetase/ligase" evidence="2">
    <location>
        <begin position="42"/>
        <end position="321"/>
    </location>
</feature>
<keyword evidence="3" id="KW-1185">Reference proteome</keyword>
<sequence>MSVSLHKGFSIQQCQSEDFSYHISQQISSYANLINEAFMGIKLDLLGVAVEKSVAFAAIAVGMLRRDTAIAYIPRTTPTEAWSVAKQFRVSAIITDAILEGPARPNRTVYVPDLGTFYVYVLDNTLTFCRRNKILFVTRTSGTTGAPKIVHVPYASIKRNVDYYAANFLDAAENHPILWSTSLTFDPSFVELYTAIVHGAVLMIPDASWYDTTVWPVSSIMKYIHISFLHMTPTKLLTLSNAKVTFLLTNVKHLLVGGEAFPVAFFKQFSDIDIKAKIYNIYGITELSCWASIRLVPEGFAEMTVDIGDPFPNTSVNVVDGKVVIAGPKCFVNFTSVEEITTEDDATEEDGVIFVLSRLKLRGVRMTNEAVRCVLETDIPYIIHACLTDLYHVTILVVVVNLKPNEKKAIEKIEEKCFEKLEAEVEPLQCPVCVVGLSSEQLTTNQNGKTDFEGLINKWLEPKKCLLILKNMGIDVNCPMDTKLSTMGLDSLQIVELSNLLMTVFRSGTVGNISLVRYFQRPDTTVGDVINMFGIYEKGQHQEFKMPANVVITPWHELFDRDVKTWPVDSCVDGPVYSFQTRYVTATVEGNIAFMKKDGDTVDYFKTNKTFFSQPQTTGIYIGNADGKIYKFISAVGVDFIANVEMGVTGTMLLHAERLYIPCQTSYTCHLVRLDLKTRKIKYLNLASPALITPSIQGGYLHLPCAREYVIISLTSFLIVGKLALSSPILRDQFYWRGYLLSHAFLGKVYIASTNGRIVRECGVLPPATAPPVVFDTARAVDSDIWCLPLSNNQLFIVRATLTEDDGVRFDPLRTLEISNISGFLHAPVKFRKKYWIVMSSTGQIFVADNNALVGSQGDYWRQLDPISEDKLEVMGVPKVYGSSVVFGSRNDAVFEIDCYRPIRPSPNLQNSTKVFICCQTQPTMFQGNVNNEEGFKPATADSNSSAEVTTTEVTSTIQSAEMATLSSLSLASLPTATTSTNNSVNTLAEMASFESTILKSLPTVTTSTTSSPSSLTTSTETNTAQSTMLLPLRTPKFMTALYDGASGFDTKSAEIVTIDSVSLQSLPTLHTSMISAPIATFVSEKPASLPTVPTSIVSTQMATIVSEMPASLPTDTSSIHETTEAATLIANETVTNPSDALATDGSNDTLELNIYAPPTDPDDTISSIQSLVTYSDEDGTLQSVRSVACVSEYSTTTTSLSSLASLSTASMSSNRVSAISTSSRTSEPSAAQLDINRRRHIAANILMYMNMHFDAMSFTVTRSRFNVGAKICDDFKLFLGGFYGRRFDQAYSIWFQTVTRQLSELTDREFYVVYGDNFNNMCYVLSTIKTTQPAAFIQYANPIHELFNNYSHKFRFGCLGRRCAHPNHRRRSHSCPPIIADDIKYANKYLDDYLHGRENGKCVYNRFKKSIPSANTV</sequence>
<proteinExistence type="predicted"/>
<dbReference type="GO" id="GO:0043041">
    <property type="term" value="P:amino acid activation for nonribosomal peptide biosynthetic process"/>
    <property type="evidence" value="ECO:0007669"/>
    <property type="project" value="TreeGrafter"/>
</dbReference>
<dbReference type="Gene3D" id="3.40.50.12780">
    <property type="entry name" value="N-terminal domain of ligase-like"/>
    <property type="match status" value="1"/>
</dbReference>
<dbReference type="InterPro" id="IPR000873">
    <property type="entry name" value="AMP-dep_synth/lig_dom"/>
</dbReference>
<dbReference type="InterPro" id="IPR020845">
    <property type="entry name" value="AMP-binding_CS"/>
</dbReference>
<dbReference type="InterPro" id="IPR042099">
    <property type="entry name" value="ANL_N_sf"/>
</dbReference>
<reference evidence="3" key="1">
    <citation type="journal article" date="2013" name="Genetics">
        <title>The draft genome and transcriptome of Panagrellus redivivus are shaped by the harsh demands of a free-living lifestyle.</title>
        <authorList>
            <person name="Srinivasan J."/>
            <person name="Dillman A.R."/>
            <person name="Macchietto M.G."/>
            <person name="Heikkinen L."/>
            <person name="Lakso M."/>
            <person name="Fracchia K.M."/>
            <person name="Antoshechkin I."/>
            <person name="Mortazavi A."/>
            <person name="Wong G."/>
            <person name="Sternberg P.W."/>
        </authorList>
    </citation>
    <scope>NUCLEOTIDE SEQUENCE [LARGE SCALE GENOMIC DNA]</scope>
    <source>
        <strain evidence="3">MT8872</strain>
    </source>
</reference>
<dbReference type="InterPro" id="IPR052091">
    <property type="entry name" value="Beta-ala_Activ/Resist"/>
</dbReference>
<dbReference type="WBParaSite" id="Pan_g4491.t1">
    <property type="protein sequence ID" value="Pan_g4491.t1"/>
    <property type="gene ID" value="Pan_g4491"/>
</dbReference>
<evidence type="ECO:0000313" key="4">
    <source>
        <dbReference type="WBParaSite" id="Pan_g4491.t1"/>
    </source>
</evidence>
<feature type="region of interest" description="Disordered" evidence="1">
    <location>
        <begin position="1005"/>
        <end position="1024"/>
    </location>
</feature>
<evidence type="ECO:0000313" key="3">
    <source>
        <dbReference type="Proteomes" id="UP000492821"/>
    </source>
</evidence>
<dbReference type="Pfam" id="PF00501">
    <property type="entry name" value="AMP-binding"/>
    <property type="match status" value="1"/>
</dbReference>
<dbReference type="SUPFAM" id="SSF56801">
    <property type="entry name" value="Acetyl-CoA synthetase-like"/>
    <property type="match status" value="1"/>
</dbReference>
<organism evidence="3 4">
    <name type="scientific">Panagrellus redivivus</name>
    <name type="common">Microworm</name>
    <dbReference type="NCBI Taxonomy" id="6233"/>
    <lineage>
        <taxon>Eukaryota</taxon>
        <taxon>Metazoa</taxon>
        <taxon>Ecdysozoa</taxon>
        <taxon>Nematoda</taxon>
        <taxon>Chromadorea</taxon>
        <taxon>Rhabditida</taxon>
        <taxon>Tylenchina</taxon>
        <taxon>Panagrolaimomorpha</taxon>
        <taxon>Panagrolaimoidea</taxon>
        <taxon>Panagrolaimidae</taxon>
        <taxon>Panagrellus</taxon>
    </lineage>
</organism>
<accession>A0A7E4VXX0</accession>
<evidence type="ECO:0000259" key="2">
    <source>
        <dbReference type="Pfam" id="PF00501"/>
    </source>
</evidence>
<dbReference type="PANTHER" id="PTHR44394:SF1">
    <property type="entry name" value="BETA-ALANINE-ACTIVATING ENZYME"/>
    <property type="match status" value="1"/>
</dbReference>
<dbReference type="Proteomes" id="UP000492821">
    <property type="component" value="Unassembled WGS sequence"/>
</dbReference>
<name>A0A7E4VXX0_PANRE</name>
<reference evidence="4" key="2">
    <citation type="submission" date="2020-10" db="UniProtKB">
        <authorList>
            <consortium name="WormBaseParasite"/>
        </authorList>
    </citation>
    <scope>IDENTIFICATION</scope>
</reference>
<dbReference type="PANTHER" id="PTHR44394">
    <property type="entry name" value="BETA-ALANINE-ACTIVATING ENZYME"/>
    <property type="match status" value="1"/>
</dbReference>
<evidence type="ECO:0000256" key="1">
    <source>
        <dbReference type="SAM" id="MobiDB-lite"/>
    </source>
</evidence>
<dbReference type="PROSITE" id="PS00455">
    <property type="entry name" value="AMP_BINDING"/>
    <property type="match status" value="1"/>
</dbReference>
<protein>
    <submittedName>
        <fullName evidence="4">AMP-binding domain-containing protein</fullName>
    </submittedName>
</protein>